<evidence type="ECO:0000256" key="4">
    <source>
        <dbReference type="ARBA" id="ARBA00022692"/>
    </source>
</evidence>
<evidence type="ECO:0000256" key="3">
    <source>
        <dbReference type="ARBA" id="ARBA00022475"/>
    </source>
</evidence>
<reference evidence="12 13" key="1">
    <citation type="submission" date="2019-01" db="EMBL/GenBank/DDBJ databases">
        <title>Draft Genome Sequencing of Zygosaccharomyces mellis Ca-7.</title>
        <authorList>
            <person name="Shiwa Y."/>
            <person name="Kanesaki Y."/>
            <person name="Ishige T."/>
            <person name="Mura K."/>
            <person name="Hori T."/>
            <person name="Tamura T."/>
        </authorList>
    </citation>
    <scope>NUCLEOTIDE SEQUENCE [LARGE SCALE GENOMIC DNA]</scope>
    <source>
        <strain evidence="12 13">Ca-7</strain>
    </source>
</reference>
<evidence type="ECO:0000313" key="12">
    <source>
        <dbReference type="EMBL" id="GCF01287.1"/>
    </source>
</evidence>
<keyword evidence="13" id="KW-1185">Reference proteome</keyword>
<gene>
    <name evidence="12" type="primary">RSB1</name>
    <name evidence="12" type="ORF">ZYGM_000371</name>
</gene>
<dbReference type="EMBL" id="BIMX01000030">
    <property type="protein sequence ID" value="GCF01287.1"/>
    <property type="molecule type" value="Genomic_DNA"/>
</dbReference>
<evidence type="ECO:0000256" key="8">
    <source>
        <dbReference type="ARBA" id="ARBA00037472"/>
    </source>
</evidence>
<feature type="transmembrane region" description="Helical" evidence="11">
    <location>
        <begin position="260"/>
        <end position="280"/>
    </location>
</feature>
<sequence>MSAFNSTLTSASNGTIPGGYNGTVSGGNGTAVGSNGVDSNSYYNGLVPNLGYNVAMLAIWGVLLGVHVLQLCLKQYWFSTGFICTGILEVLGYIGRTWSHFNQDNVNAFLLNMVCLTISPVFTLGSLYYQLSKLIEIYGHKFALLHPSILYAYIFICCDIISLAVQASGGGVAGKESGEGKGVKTGTHVFVGGLAFQVASLSIFIILMTHFVFKVYVQTRWKYIGSSSFKPSIFRISQKELDHMYSEKFQQLRMVPDRWVFHYFIHALIASVLLIFVRCAYRLAEMVNGWSGYLSVHENYFIILDGVMMSLAVTIMTIFHPGFAFKGRSVSVPITKAKKTNTNDDSLGIQQPESEQEEDTATGSDDEKVYNSEKSNTDPKDRKRTFSLPSFGSGPTFTSRMPGFKRAVNPFSSRGGTRKTYMEGPQPPEVENSAEVPYENELAEEPPVRSSEDVPGPQETGTHGVV</sequence>
<evidence type="ECO:0000256" key="9">
    <source>
        <dbReference type="ARBA" id="ARBA00041117"/>
    </source>
</evidence>
<feature type="transmembrane region" description="Helical" evidence="11">
    <location>
        <begin position="50"/>
        <end position="69"/>
    </location>
</feature>
<feature type="transmembrane region" description="Helical" evidence="11">
    <location>
        <begin position="106"/>
        <end position="129"/>
    </location>
</feature>
<feature type="transmembrane region" description="Helical" evidence="11">
    <location>
        <begin position="76"/>
        <end position="94"/>
    </location>
</feature>
<evidence type="ECO:0000256" key="6">
    <source>
        <dbReference type="ARBA" id="ARBA00023055"/>
    </source>
</evidence>
<feature type="compositionally biased region" description="Polar residues" evidence="10">
    <location>
        <begin position="387"/>
        <end position="399"/>
    </location>
</feature>
<protein>
    <recommendedName>
        <fullName evidence="9">Sphingoid long-chain base transporter RSB1</fullName>
    </recommendedName>
</protein>
<keyword evidence="3" id="KW-1003">Cell membrane</keyword>
<comment type="function">
    <text evidence="8">Catalyzes the ATP-dependent translocation of sphingoid long-chain bases (LCBs) from the cytoplasmic site toward the extracytoplasmic side of the membrane (flip-flop). Involved in the establishment of the functional lipid asymmetry of the plasma membrane. Regulates intracellular levels of LCBs, sphingolipid precursors that are growth inhibitory at increased levels.</text>
</comment>
<accession>A0A4C2ED81</accession>
<feature type="transmembrane region" description="Helical" evidence="11">
    <location>
        <begin position="150"/>
        <end position="169"/>
    </location>
</feature>
<dbReference type="AlphaFoldDB" id="A0A4C2ED81"/>
<dbReference type="Proteomes" id="UP000301737">
    <property type="component" value="Unassembled WGS sequence"/>
</dbReference>
<dbReference type="GO" id="GO:0006869">
    <property type="term" value="P:lipid transport"/>
    <property type="evidence" value="ECO:0007669"/>
    <property type="project" value="UniProtKB-KW"/>
</dbReference>
<keyword evidence="6" id="KW-0813">Transport</keyword>
<evidence type="ECO:0000256" key="1">
    <source>
        <dbReference type="ARBA" id="ARBA00004651"/>
    </source>
</evidence>
<dbReference type="GO" id="GO:0005886">
    <property type="term" value="C:plasma membrane"/>
    <property type="evidence" value="ECO:0007669"/>
    <property type="project" value="UniProtKB-SubCell"/>
</dbReference>
<evidence type="ECO:0000256" key="10">
    <source>
        <dbReference type="SAM" id="MobiDB-lite"/>
    </source>
</evidence>
<organism evidence="12 13">
    <name type="scientific">Zygosaccharomyces mellis</name>
    <dbReference type="NCBI Taxonomy" id="42258"/>
    <lineage>
        <taxon>Eukaryota</taxon>
        <taxon>Fungi</taxon>
        <taxon>Dikarya</taxon>
        <taxon>Ascomycota</taxon>
        <taxon>Saccharomycotina</taxon>
        <taxon>Saccharomycetes</taxon>
        <taxon>Saccharomycetales</taxon>
        <taxon>Saccharomycetaceae</taxon>
        <taxon>Zygosaccharomyces</taxon>
    </lineage>
</organism>
<name>A0A4C2ED81_9SACH</name>
<dbReference type="InterPro" id="IPR007568">
    <property type="entry name" value="RTA1"/>
</dbReference>
<feature type="compositionally biased region" description="Basic and acidic residues" evidence="10">
    <location>
        <begin position="365"/>
        <end position="381"/>
    </location>
</feature>
<keyword evidence="7 11" id="KW-0472">Membrane</keyword>
<dbReference type="Pfam" id="PF04479">
    <property type="entry name" value="RTA1"/>
    <property type="match status" value="1"/>
</dbReference>
<dbReference type="OrthoDB" id="3358017at2759"/>
<feature type="transmembrane region" description="Helical" evidence="11">
    <location>
        <begin position="189"/>
        <end position="213"/>
    </location>
</feature>
<evidence type="ECO:0000256" key="2">
    <source>
        <dbReference type="ARBA" id="ARBA00009969"/>
    </source>
</evidence>
<keyword evidence="4 11" id="KW-0812">Transmembrane</keyword>
<keyword evidence="6" id="KW-0445">Lipid transport</keyword>
<proteinExistence type="inferred from homology"/>
<dbReference type="PANTHER" id="PTHR31465:SF9">
    <property type="entry name" value="SPHINGOID LONG-CHAIN BASE TRANSPORTER RSB1"/>
    <property type="match status" value="1"/>
</dbReference>
<evidence type="ECO:0000256" key="11">
    <source>
        <dbReference type="SAM" id="Phobius"/>
    </source>
</evidence>
<feature type="region of interest" description="Disordered" evidence="10">
    <location>
        <begin position="336"/>
        <end position="466"/>
    </location>
</feature>
<comment type="caution">
    <text evidence="12">The sequence shown here is derived from an EMBL/GenBank/DDBJ whole genome shotgun (WGS) entry which is preliminary data.</text>
</comment>
<evidence type="ECO:0000313" key="13">
    <source>
        <dbReference type="Proteomes" id="UP000301737"/>
    </source>
</evidence>
<comment type="similarity">
    <text evidence="2">Belongs to the lipid-translocating exporter (LTE) (TC 9.A.26.1) family.</text>
</comment>
<evidence type="ECO:0000256" key="7">
    <source>
        <dbReference type="ARBA" id="ARBA00023136"/>
    </source>
</evidence>
<feature type="compositionally biased region" description="Polar residues" evidence="10">
    <location>
        <begin position="343"/>
        <end position="353"/>
    </location>
</feature>
<keyword evidence="5 11" id="KW-1133">Transmembrane helix</keyword>
<feature type="transmembrane region" description="Helical" evidence="11">
    <location>
        <begin position="300"/>
        <end position="319"/>
    </location>
</feature>
<dbReference type="PANTHER" id="PTHR31465">
    <property type="entry name" value="PROTEIN RTA1-RELATED"/>
    <property type="match status" value="1"/>
</dbReference>
<evidence type="ECO:0000256" key="5">
    <source>
        <dbReference type="ARBA" id="ARBA00022989"/>
    </source>
</evidence>
<dbReference type="GO" id="GO:0000324">
    <property type="term" value="C:fungal-type vacuole"/>
    <property type="evidence" value="ECO:0007669"/>
    <property type="project" value="TreeGrafter"/>
</dbReference>
<comment type="subcellular location">
    <subcellularLocation>
        <location evidence="1">Cell membrane</location>
        <topology evidence="1">Multi-pass membrane protein</topology>
    </subcellularLocation>
</comment>